<evidence type="ECO:0000313" key="2">
    <source>
        <dbReference type="EMBL" id="MBD2199428.1"/>
    </source>
</evidence>
<dbReference type="PANTHER" id="PTHR39338">
    <property type="entry name" value="BLL5662 PROTEIN-RELATED"/>
    <property type="match status" value="1"/>
</dbReference>
<evidence type="ECO:0008006" key="4">
    <source>
        <dbReference type="Google" id="ProtNLM"/>
    </source>
</evidence>
<evidence type="ECO:0000256" key="1">
    <source>
        <dbReference type="SAM" id="MobiDB-lite"/>
    </source>
</evidence>
<dbReference type="RefSeq" id="WP_190548915.1">
    <property type="nucleotide sequence ID" value="NZ_CAWPNO010000094.1"/>
</dbReference>
<dbReference type="PANTHER" id="PTHR39338:SF7">
    <property type="entry name" value="BLL6692 PROTEIN"/>
    <property type="match status" value="1"/>
</dbReference>
<name>A0ABR8AHK0_9CYAN</name>
<feature type="compositionally biased region" description="Polar residues" evidence="1">
    <location>
        <begin position="119"/>
        <end position="149"/>
    </location>
</feature>
<comment type="caution">
    <text evidence="2">The sequence shown here is derived from an EMBL/GenBank/DDBJ whole genome shotgun (WGS) entry which is preliminary data.</text>
</comment>
<protein>
    <recommendedName>
        <fullName evidence="4">VWA containing CoxE family protein</fullName>
    </recommendedName>
</protein>
<evidence type="ECO:0000313" key="3">
    <source>
        <dbReference type="Proteomes" id="UP000658514"/>
    </source>
</evidence>
<proteinExistence type="predicted"/>
<dbReference type="Proteomes" id="UP000658514">
    <property type="component" value="Unassembled WGS sequence"/>
</dbReference>
<feature type="region of interest" description="Disordered" evidence="1">
    <location>
        <begin position="117"/>
        <end position="153"/>
    </location>
</feature>
<sequence length="402" mass="45587">MNSTEIPLVNLLLKLFKSLREEYHFPLGVDDYLLALEALQAGFGIGDPQALEFLCCTLWAKSPKDAKTLHEQLNKLLKKAQIETEKSFTIDNSTINNNESIIDAFLPEAPLVEPELPVDSSTVPPIPETSSTSKFGEFGNQGTLSSSTEPPLELKEPQKVIQAIRQHEPNLRIKIYPRQDPTKEYLPVTSRHIIQSWRLLRHLVRKGTLDKLDTVGTIDEVSRQGVLLDAMMMPRYVNQALLILLVDQDGSMVPFHHLYRQLIDKAQHGGNINKTLIYYFHNYPEKYLYGDSTRIKGNLIKEVLESFDDKAAVLIISDAGAARGYYNEERVEGTKKFIEQLQKSVRYFAWLNPVPDDSWQNTSAEEIASFVPMFEMSRDGLIAAIDILRGRYVFCPDQSTSS</sequence>
<keyword evidence="3" id="KW-1185">Reference proteome</keyword>
<gene>
    <name evidence="2" type="ORF">H6G24_28770</name>
</gene>
<organism evidence="2 3">
    <name type="scientific">Calothrix parietina FACHB-288</name>
    <dbReference type="NCBI Taxonomy" id="2692896"/>
    <lineage>
        <taxon>Bacteria</taxon>
        <taxon>Bacillati</taxon>
        <taxon>Cyanobacteriota</taxon>
        <taxon>Cyanophyceae</taxon>
        <taxon>Nostocales</taxon>
        <taxon>Calotrichaceae</taxon>
        <taxon>Calothrix</taxon>
    </lineage>
</organism>
<dbReference type="EMBL" id="JACJQH010000059">
    <property type="protein sequence ID" value="MBD2199428.1"/>
    <property type="molecule type" value="Genomic_DNA"/>
</dbReference>
<accession>A0ABR8AHK0</accession>
<reference evidence="2 3" key="1">
    <citation type="journal article" date="2020" name="ISME J.">
        <title>Comparative genomics reveals insights into cyanobacterial evolution and habitat adaptation.</title>
        <authorList>
            <person name="Chen M.Y."/>
            <person name="Teng W.K."/>
            <person name="Zhao L."/>
            <person name="Hu C.X."/>
            <person name="Zhou Y.K."/>
            <person name="Han B.P."/>
            <person name="Song L.R."/>
            <person name="Shu W.S."/>
        </authorList>
    </citation>
    <scope>NUCLEOTIDE SEQUENCE [LARGE SCALE GENOMIC DNA]</scope>
    <source>
        <strain evidence="2 3">FACHB-288</strain>
    </source>
</reference>